<comment type="similarity">
    <text evidence="1 5">Belongs to the DTD family.</text>
</comment>
<reference evidence="7" key="1">
    <citation type="submission" date="2025-08" db="UniProtKB">
        <authorList>
            <consortium name="RefSeq"/>
        </authorList>
    </citation>
    <scope>IDENTIFICATION</scope>
</reference>
<dbReference type="InterPro" id="IPR003732">
    <property type="entry name" value="Daa-tRNA_deacyls_DTD"/>
</dbReference>
<sequence length="158" mass="17877">MKAVIQRVTKASVSVDGKIISSIENGLCILIGIKRDDTLADMEYIVRKILNMKVFEGQNGRKWCANVMEKEYEVLCVSQFTLYHVMKGNKLDFHKAMPAQDSEPFYMNFLAELGKKYKPELIKDGKFGAMMQVHIQNDGPVTLEIESPIKTANDVTDV</sequence>
<evidence type="ECO:0000256" key="1">
    <source>
        <dbReference type="ARBA" id="ARBA00009673"/>
    </source>
</evidence>
<dbReference type="AlphaFoldDB" id="A0AAJ7BG99"/>
<dbReference type="CDD" id="cd00563">
    <property type="entry name" value="Dtyr_deacylase"/>
    <property type="match status" value="1"/>
</dbReference>
<evidence type="ECO:0000256" key="3">
    <source>
        <dbReference type="ARBA" id="ARBA00047676"/>
    </source>
</evidence>
<evidence type="ECO:0000256" key="5">
    <source>
        <dbReference type="RuleBase" id="RU003470"/>
    </source>
</evidence>
<dbReference type="GO" id="GO:0051500">
    <property type="term" value="F:D-tyrosyl-tRNA(Tyr) deacylase activity"/>
    <property type="evidence" value="ECO:0007669"/>
    <property type="project" value="TreeGrafter"/>
</dbReference>
<dbReference type="PANTHER" id="PTHR10472">
    <property type="entry name" value="D-TYROSYL-TRNA TYR DEACYLASE"/>
    <property type="match status" value="1"/>
</dbReference>
<keyword evidence="5" id="KW-0694">RNA-binding</keyword>
<evidence type="ECO:0000256" key="4">
    <source>
        <dbReference type="ARBA" id="ARBA00048018"/>
    </source>
</evidence>
<dbReference type="GeneID" id="107262711"/>
<keyword evidence="5" id="KW-0378">Hydrolase</keyword>
<dbReference type="CTD" id="41371"/>
<dbReference type="Gene3D" id="3.50.80.10">
    <property type="entry name" value="D-tyrosyl-tRNA(Tyr) deacylase"/>
    <property type="match status" value="1"/>
</dbReference>
<comment type="catalytic activity">
    <reaction evidence="3">
        <text>glycyl-tRNA(Ala) + H2O = tRNA(Ala) + glycine + H(+)</text>
        <dbReference type="Rhea" id="RHEA:53744"/>
        <dbReference type="Rhea" id="RHEA-COMP:9657"/>
        <dbReference type="Rhea" id="RHEA-COMP:13640"/>
        <dbReference type="ChEBI" id="CHEBI:15377"/>
        <dbReference type="ChEBI" id="CHEBI:15378"/>
        <dbReference type="ChEBI" id="CHEBI:57305"/>
        <dbReference type="ChEBI" id="CHEBI:78442"/>
        <dbReference type="ChEBI" id="CHEBI:78522"/>
        <dbReference type="EC" id="3.1.1.96"/>
    </reaction>
</comment>
<dbReference type="PANTHER" id="PTHR10472:SF5">
    <property type="entry name" value="D-AMINOACYL-TRNA DEACYLASE 1"/>
    <property type="match status" value="1"/>
</dbReference>
<protein>
    <recommendedName>
        <fullName evidence="2 5">D-aminoacyl-tRNA deacylase</fullName>
        <ecNumber evidence="2 5">3.1.1.96</ecNumber>
    </recommendedName>
</protein>
<evidence type="ECO:0000313" key="6">
    <source>
        <dbReference type="Proteomes" id="UP000694920"/>
    </source>
</evidence>
<dbReference type="Proteomes" id="UP000694920">
    <property type="component" value="Unplaced"/>
</dbReference>
<dbReference type="SUPFAM" id="SSF69500">
    <property type="entry name" value="DTD-like"/>
    <property type="match status" value="1"/>
</dbReference>
<evidence type="ECO:0000313" key="7">
    <source>
        <dbReference type="RefSeq" id="XP_015584668.1"/>
    </source>
</evidence>
<proteinExistence type="inferred from homology"/>
<dbReference type="FunFam" id="3.50.80.10:FF:000001">
    <property type="entry name" value="D-aminoacyl-tRNA deacylase"/>
    <property type="match status" value="1"/>
</dbReference>
<comment type="catalytic activity">
    <reaction evidence="4">
        <text>a D-aminoacyl-tRNA + H2O = a tRNA + a D-alpha-amino acid + H(+)</text>
        <dbReference type="Rhea" id="RHEA:13953"/>
        <dbReference type="Rhea" id="RHEA-COMP:10123"/>
        <dbReference type="Rhea" id="RHEA-COMP:10124"/>
        <dbReference type="ChEBI" id="CHEBI:15377"/>
        <dbReference type="ChEBI" id="CHEBI:15378"/>
        <dbReference type="ChEBI" id="CHEBI:59871"/>
        <dbReference type="ChEBI" id="CHEBI:78442"/>
        <dbReference type="ChEBI" id="CHEBI:79333"/>
        <dbReference type="EC" id="3.1.1.96"/>
    </reaction>
</comment>
<dbReference type="NCBIfam" id="TIGR00256">
    <property type="entry name" value="D-aminoacyl-tRNA deacylase"/>
    <property type="match status" value="1"/>
</dbReference>
<keyword evidence="6" id="KW-1185">Reference proteome</keyword>
<name>A0AAJ7BG99_CEPCN</name>
<dbReference type="InterPro" id="IPR023509">
    <property type="entry name" value="DTD-like_sf"/>
</dbReference>
<gene>
    <name evidence="7" type="primary">LOC107262711</name>
</gene>
<keyword evidence="5" id="KW-0820">tRNA-binding</keyword>
<accession>A0AAJ7BG99</accession>
<dbReference type="GO" id="GO:0000049">
    <property type="term" value="F:tRNA binding"/>
    <property type="evidence" value="ECO:0007669"/>
    <property type="project" value="UniProtKB-KW"/>
</dbReference>
<dbReference type="KEGG" id="ccin:107262711"/>
<dbReference type="Pfam" id="PF02580">
    <property type="entry name" value="Tyr_Deacylase"/>
    <property type="match status" value="1"/>
</dbReference>
<comment type="subcellular location">
    <subcellularLocation>
        <location evidence="5">Cytoplasm</location>
    </subcellularLocation>
</comment>
<evidence type="ECO:0000256" key="2">
    <source>
        <dbReference type="ARBA" id="ARBA00013056"/>
    </source>
</evidence>
<dbReference type="EC" id="3.1.1.96" evidence="2 5"/>
<organism evidence="6 7">
    <name type="scientific">Cephus cinctus</name>
    <name type="common">Wheat stem sawfly</name>
    <dbReference type="NCBI Taxonomy" id="211228"/>
    <lineage>
        <taxon>Eukaryota</taxon>
        <taxon>Metazoa</taxon>
        <taxon>Ecdysozoa</taxon>
        <taxon>Arthropoda</taxon>
        <taxon>Hexapoda</taxon>
        <taxon>Insecta</taxon>
        <taxon>Pterygota</taxon>
        <taxon>Neoptera</taxon>
        <taxon>Endopterygota</taxon>
        <taxon>Hymenoptera</taxon>
        <taxon>Cephoidea</taxon>
        <taxon>Cephidae</taxon>
        <taxon>Cephus</taxon>
    </lineage>
</organism>
<dbReference type="GO" id="GO:0005737">
    <property type="term" value="C:cytoplasm"/>
    <property type="evidence" value="ECO:0007669"/>
    <property type="project" value="UniProtKB-SubCell"/>
</dbReference>
<dbReference type="RefSeq" id="XP_015584668.1">
    <property type="nucleotide sequence ID" value="XM_015729182.2"/>
</dbReference>
<keyword evidence="5" id="KW-0963">Cytoplasm</keyword>